<dbReference type="Pfam" id="PF07386">
    <property type="entry name" value="DUF1499"/>
    <property type="match status" value="1"/>
</dbReference>
<dbReference type="InterPro" id="IPR010865">
    <property type="entry name" value="DUF1499"/>
</dbReference>
<accession>A0A1H0A544</accession>
<dbReference type="Proteomes" id="UP000324252">
    <property type="component" value="Unassembled WGS sequence"/>
</dbReference>
<organism evidence="1 2">
    <name type="scientific">Lutimaribacter pacificus</name>
    <dbReference type="NCBI Taxonomy" id="391948"/>
    <lineage>
        <taxon>Bacteria</taxon>
        <taxon>Pseudomonadati</taxon>
        <taxon>Pseudomonadota</taxon>
        <taxon>Alphaproteobacteria</taxon>
        <taxon>Rhodobacterales</taxon>
        <taxon>Roseobacteraceae</taxon>
        <taxon>Lutimaribacter</taxon>
    </lineage>
</organism>
<dbReference type="AlphaFoldDB" id="A0A1H0A544"/>
<gene>
    <name evidence="1" type="ORF">SAMN05444142_1011185</name>
</gene>
<protein>
    <recommendedName>
        <fullName evidence="3">DUF1499 domain-containing protein</fullName>
    </recommendedName>
</protein>
<name>A0A1H0A544_9RHOB</name>
<reference evidence="1 2" key="1">
    <citation type="submission" date="2016-11" db="EMBL/GenBank/DDBJ databases">
        <authorList>
            <person name="Varghese N."/>
            <person name="Submissions S."/>
        </authorList>
    </citation>
    <scope>NUCLEOTIDE SEQUENCE [LARGE SCALE GENOMIC DNA]</scope>
    <source>
        <strain evidence="1 2">DSM 29620</strain>
    </source>
</reference>
<dbReference type="EMBL" id="FQZZ01000001">
    <property type="protein sequence ID" value="SHJ73216.1"/>
    <property type="molecule type" value="Genomic_DNA"/>
</dbReference>
<evidence type="ECO:0000313" key="1">
    <source>
        <dbReference type="EMBL" id="SHJ73216.1"/>
    </source>
</evidence>
<evidence type="ECO:0000313" key="2">
    <source>
        <dbReference type="Proteomes" id="UP000324252"/>
    </source>
</evidence>
<keyword evidence="2" id="KW-1185">Reference proteome</keyword>
<dbReference type="RefSeq" id="WP_223227968.1">
    <property type="nucleotide sequence ID" value="NZ_FNIO01000001.1"/>
</dbReference>
<evidence type="ECO:0008006" key="3">
    <source>
        <dbReference type="Google" id="ProtNLM"/>
    </source>
</evidence>
<sequence>MFWTVWLILALVALVAGFAGWVRMAPSDPARWHVPVPTTENRDMPGGVIRVVPGRADRLADLDAIIRATPRTDVLAGSADTGRITYIARSKLWGFPDYATVEAREGDLLIHSRLRFGQSDMGVNRARVEDWLRRLGQG</sequence>
<proteinExistence type="predicted"/>